<sequence>MSLLLLIDGYNLSQPIAPSSAPPPGWLENNRRVLLRDLTNHLPDAVRDQTCVVFDAADPPRDRPDRYTQQGIDIQFAVRHASADELLQEIIRAHHTPKRLMVVSSDHQVQLAAKRRGAKFFDSQPWLDDLTDGKLHLAVKLPQPPGNPSDQDGGAGQGTRQKPGPVAPEEVSDWLREFGFED</sequence>
<feature type="compositionally biased region" description="Basic and acidic residues" evidence="1">
    <location>
        <begin position="173"/>
        <end position="182"/>
    </location>
</feature>
<evidence type="ECO:0000256" key="1">
    <source>
        <dbReference type="SAM" id="MobiDB-lite"/>
    </source>
</evidence>
<dbReference type="RefSeq" id="WP_150076031.1">
    <property type="nucleotide sequence ID" value="NZ_VWOX01000004.1"/>
</dbReference>
<dbReference type="AlphaFoldDB" id="A0A5M6DDR2"/>
<protein>
    <submittedName>
        <fullName evidence="2">NYN domain-containing protein</fullName>
    </submittedName>
</protein>
<dbReference type="PANTHER" id="PTHR34547:SF1">
    <property type="entry name" value="YACP-LIKE NYN DOMAIN PROTEIN"/>
    <property type="match status" value="1"/>
</dbReference>
<proteinExistence type="predicted"/>
<accession>A0A5M6DDR2</accession>
<keyword evidence="3" id="KW-1185">Reference proteome</keyword>
<dbReference type="EMBL" id="VWOX01000004">
    <property type="protein sequence ID" value="KAA5544422.1"/>
    <property type="molecule type" value="Genomic_DNA"/>
</dbReference>
<dbReference type="InterPro" id="IPR010298">
    <property type="entry name" value="YacP-like"/>
</dbReference>
<evidence type="ECO:0000313" key="3">
    <source>
        <dbReference type="Proteomes" id="UP000324479"/>
    </source>
</evidence>
<reference evidence="2 3" key="1">
    <citation type="submission" date="2019-08" db="EMBL/GenBank/DDBJ databases">
        <authorList>
            <person name="Dhanesh K."/>
            <person name="Kumar G."/>
            <person name="Sasikala C."/>
            <person name="Venkata Ramana C."/>
        </authorList>
    </citation>
    <scope>NUCLEOTIDE SEQUENCE [LARGE SCALE GENOMIC DNA]</scope>
    <source>
        <strain evidence="2 3">JC645</strain>
    </source>
</reference>
<dbReference type="PANTHER" id="PTHR34547">
    <property type="entry name" value="YACP-LIKE NYN DOMAIN PROTEIN"/>
    <property type="match status" value="1"/>
</dbReference>
<dbReference type="Proteomes" id="UP000324479">
    <property type="component" value="Unassembled WGS sequence"/>
</dbReference>
<name>A0A5M6DDR2_9BACT</name>
<gene>
    <name evidence="2" type="ORF">FYK55_08800</name>
</gene>
<dbReference type="Pfam" id="PF05991">
    <property type="entry name" value="NYN_YacP"/>
    <property type="match status" value="1"/>
</dbReference>
<organism evidence="2 3">
    <name type="scientific">Roseiconus nitratireducens</name>
    <dbReference type="NCBI Taxonomy" id="2605748"/>
    <lineage>
        <taxon>Bacteria</taxon>
        <taxon>Pseudomonadati</taxon>
        <taxon>Planctomycetota</taxon>
        <taxon>Planctomycetia</taxon>
        <taxon>Pirellulales</taxon>
        <taxon>Pirellulaceae</taxon>
        <taxon>Roseiconus</taxon>
    </lineage>
</organism>
<feature type="region of interest" description="Disordered" evidence="1">
    <location>
        <begin position="139"/>
        <end position="182"/>
    </location>
</feature>
<comment type="caution">
    <text evidence="2">The sequence shown here is derived from an EMBL/GenBank/DDBJ whole genome shotgun (WGS) entry which is preliminary data.</text>
</comment>
<evidence type="ECO:0000313" key="2">
    <source>
        <dbReference type="EMBL" id="KAA5544422.1"/>
    </source>
</evidence>